<gene>
    <name evidence="1" type="ORF">MSG28_003434</name>
</gene>
<dbReference type="EMBL" id="CM046105">
    <property type="protein sequence ID" value="KAI8434989.1"/>
    <property type="molecule type" value="Genomic_DNA"/>
</dbReference>
<reference evidence="1 2" key="1">
    <citation type="journal article" date="2022" name="Genome Biol. Evol.">
        <title>The Spruce Budworm Genome: Reconstructing the Evolutionary History of Antifreeze Proteins.</title>
        <authorList>
            <person name="Beliveau C."/>
            <person name="Gagne P."/>
            <person name="Picq S."/>
            <person name="Vernygora O."/>
            <person name="Keeling C.I."/>
            <person name="Pinkney K."/>
            <person name="Doucet D."/>
            <person name="Wen F."/>
            <person name="Johnston J.S."/>
            <person name="Maaroufi H."/>
            <person name="Boyle B."/>
            <person name="Laroche J."/>
            <person name="Dewar K."/>
            <person name="Juretic N."/>
            <person name="Blackburn G."/>
            <person name="Nisole A."/>
            <person name="Brunet B."/>
            <person name="Brandao M."/>
            <person name="Lumley L."/>
            <person name="Duan J."/>
            <person name="Quan G."/>
            <person name="Lucarotti C.J."/>
            <person name="Roe A.D."/>
            <person name="Sperling F.A.H."/>
            <person name="Levesque R.C."/>
            <person name="Cusson M."/>
        </authorList>
    </citation>
    <scope>NUCLEOTIDE SEQUENCE [LARGE SCALE GENOMIC DNA]</scope>
    <source>
        <strain evidence="1">Glfc:IPQL:Cfum</strain>
    </source>
</reference>
<comment type="caution">
    <text evidence="1">The sequence shown here is derived from an EMBL/GenBank/DDBJ whole genome shotgun (WGS) entry which is preliminary data.</text>
</comment>
<accession>A0ACC0KER7</accession>
<dbReference type="Proteomes" id="UP001064048">
    <property type="component" value="Chromosome 5"/>
</dbReference>
<organism evidence="1 2">
    <name type="scientific">Choristoneura fumiferana</name>
    <name type="common">Spruce budworm moth</name>
    <name type="synonym">Archips fumiferana</name>
    <dbReference type="NCBI Taxonomy" id="7141"/>
    <lineage>
        <taxon>Eukaryota</taxon>
        <taxon>Metazoa</taxon>
        <taxon>Ecdysozoa</taxon>
        <taxon>Arthropoda</taxon>
        <taxon>Hexapoda</taxon>
        <taxon>Insecta</taxon>
        <taxon>Pterygota</taxon>
        <taxon>Neoptera</taxon>
        <taxon>Endopterygota</taxon>
        <taxon>Lepidoptera</taxon>
        <taxon>Glossata</taxon>
        <taxon>Ditrysia</taxon>
        <taxon>Tortricoidea</taxon>
        <taxon>Tortricidae</taxon>
        <taxon>Tortricinae</taxon>
        <taxon>Choristoneura</taxon>
    </lineage>
</organism>
<sequence length="313" mass="34461">MNLYGYSGIIWYLKYIGLPLALCATMCKVYNQVMLKKRRTALKGKVVLITGASSGIGEALAHSFYDQGCKVILAARRENELNRVKADLLAKKSKITTLEPVVLCLDLADLDSLEGFVEKVYDACGHVDILINNGGVSHRDSILFTKIEVDKQIMYINYFGPVCLTKAILPKMVERKSGHIVLMSSVQGLIAIPDRSAYAASKFALQAFGDALRSEMHQHNINVSVVSPGYVKTAVSLNALTGSGSKHGVMDKTTEEGFSAEYVADKTLDMVVKKDNDLVISQFLPKLAIFLRHNSPSLFYSLMYKRAKVTSLP</sequence>
<protein>
    <submittedName>
        <fullName evidence="1">Uncharacterized protein</fullName>
    </submittedName>
</protein>
<evidence type="ECO:0000313" key="1">
    <source>
        <dbReference type="EMBL" id="KAI8434989.1"/>
    </source>
</evidence>
<evidence type="ECO:0000313" key="2">
    <source>
        <dbReference type="Proteomes" id="UP001064048"/>
    </source>
</evidence>
<name>A0ACC0KER7_CHOFU</name>
<keyword evidence="2" id="KW-1185">Reference proteome</keyword>
<proteinExistence type="predicted"/>